<evidence type="ECO:0000256" key="4">
    <source>
        <dbReference type="RuleBase" id="RU363097"/>
    </source>
</evidence>
<dbReference type="GO" id="GO:0010345">
    <property type="term" value="P:suberin biosynthetic process"/>
    <property type="evidence" value="ECO:0007669"/>
    <property type="project" value="TreeGrafter"/>
</dbReference>
<dbReference type="CDD" id="cd09071">
    <property type="entry name" value="FAR_C"/>
    <property type="match status" value="1"/>
</dbReference>
<evidence type="ECO:0000259" key="6">
    <source>
        <dbReference type="Pfam" id="PF07993"/>
    </source>
</evidence>
<dbReference type="CDD" id="cd05236">
    <property type="entry name" value="FAR-N_SDR_e"/>
    <property type="match status" value="1"/>
</dbReference>
<keyword evidence="2 4" id="KW-0444">Lipid biosynthesis</keyword>
<comment type="catalytic activity">
    <reaction evidence="4">
        <text>a long-chain fatty acyl-CoA + 2 NADPH + 2 H(+) = a long-chain primary fatty alcohol + 2 NADP(+) + CoA</text>
        <dbReference type="Rhea" id="RHEA:52716"/>
        <dbReference type="ChEBI" id="CHEBI:15378"/>
        <dbReference type="ChEBI" id="CHEBI:57287"/>
        <dbReference type="ChEBI" id="CHEBI:57783"/>
        <dbReference type="ChEBI" id="CHEBI:58349"/>
        <dbReference type="ChEBI" id="CHEBI:77396"/>
        <dbReference type="ChEBI" id="CHEBI:83139"/>
        <dbReference type="EC" id="1.2.1.84"/>
    </reaction>
</comment>
<dbReference type="InterPro" id="IPR033640">
    <property type="entry name" value="FAR_C"/>
</dbReference>
<evidence type="ECO:0000313" key="8">
    <source>
        <dbReference type="Proteomes" id="UP001153076"/>
    </source>
</evidence>
<comment type="caution">
    <text evidence="7">The sequence shown here is derived from an EMBL/GenBank/DDBJ whole genome shotgun (WGS) entry which is preliminary data.</text>
</comment>
<dbReference type="Pfam" id="PF03015">
    <property type="entry name" value="Sterile"/>
    <property type="match status" value="1"/>
</dbReference>
<dbReference type="EMBL" id="JAKOGI010000187">
    <property type="protein sequence ID" value="KAJ8440563.1"/>
    <property type="molecule type" value="Genomic_DNA"/>
</dbReference>
<dbReference type="Proteomes" id="UP001153076">
    <property type="component" value="Unassembled WGS sequence"/>
</dbReference>
<dbReference type="PANTHER" id="PTHR11011:SF99">
    <property type="entry name" value="FATTY ACYL-COA REDUCTASE 3"/>
    <property type="match status" value="1"/>
</dbReference>
<evidence type="ECO:0000256" key="2">
    <source>
        <dbReference type="ARBA" id="ARBA00022516"/>
    </source>
</evidence>
<comment type="similarity">
    <text evidence="1 4">Belongs to the fatty acyl-CoA reductase family.</text>
</comment>
<sequence>MQGKELFTVLRQKMGGNFDSFISEKVKVVPGDISQKDLGINEPDLKDELLRNIDVIVNLAATTKFIERYDIALYLNTYGVKHVLDFAKTCPNLKVVVQVSTAYVSGEKEGLIKENPYYVGDTLNGKTGLDIEVEKKLIEEKLLELQDQGATEENIKVAMKDMGMERARHWGWPNVYVFTKALGEMVLMQEKGDIPLVIVRPTIVTSTYKEPIPGWVDGVRNLDTIIIAYGKGRLPYYSCDLEAVLDMIPGDMVVNALIVAMKVHANQKGDPTIYHIGSSLRHPIKHGVIIDTFCQYFTKHPWINKNGKPIIVSHMKILDSIASFKRYITLRYLLPLKGLEIANIISCQSFRDTYENMSRKIKHIMLLQDIFKPYLFYKTIYDDQNVEKLRTAVNDKGVETEVFYLDPKVIQWEDYLMNIHIPGLVKYVFD</sequence>
<proteinExistence type="inferred from homology"/>
<dbReference type="InterPro" id="IPR026055">
    <property type="entry name" value="FAR"/>
</dbReference>
<evidence type="ECO:0000256" key="1">
    <source>
        <dbReference type="ARBA" id="ARBA00005928"/>
    </source>
</evidence>
<protein>
    <recommendedName>
        <fullName evidence="4">Fatty acyl-CoA reductase</fullName>
        <ecNumber evidence="4">1.2.1.84</ecNumber>
    </recommendedName>
</protein>
<keyword evidence="8" id="KW-1185">Reference proteome</keyword>
<gene>
    <name evidence="7" type="ORF">Cgig2_028692</name>
</gene>
<dbReference type="InterPro" id="IPR036291">
    <property type="entry name" value="NAD(P)-bd_dom_sf"/>
</dbReference>
<evidence type="ECO:0000256" key="3">
    <source>
        <dbReference type="ARBA" id="ARBA00023098"/>
    </source>
</evidence>
<dbReference type="Pfam" id="PF07993">
    <property type="entry name" value="NAD_binding_4"/>
    <property type="match status" value="1"/>
</dbReference>
<comment type="function">
    <text evidence="4">Catalyzes the reduction of fatty acyl-CoA to fatty alcohols.</text>
</comment>
<dbReference type="AlphaFoldDB" id="A0A9Q1QFL6"/>
<keyword evidence="4" id="KW-0560">Oxidoreductase</keyword>
<dbReference type="InterPro" id="IPR013120">
    <property type="entry name" value="FAR_NAD-bd"/>
</dbReference>
<evidence type="ECO:0000313" key="7">
    <source>
        <dbReference type="EMBL" id="KAJ8440563.1"/>
    </source>
</evidence>
<dbReference type="SUPFAM" id="SSF51735">
    <property type="entry name" value="NAD(P)-binding Rossmann-fold domains"/>
    <property type="match status" value="1"/>
</dbReference>
<feature type="domain" description="Fatty acyl-CoA reductase C-terminal" evidence="5">
    <location>
        <begin position="332"/>
        <end position="429"/>
    </location>
</feature>
<keyword evidence="3 4" id="KW-0443">Lipid metabolism</keyword>
<feature type="domain" description="Thioester reductase (TE)" evidence="6">
    <location>
        <begin position="12"/>
        <end position="256"/>
    </location>
</feature>
<dbReference type="GO" id="GO:0102965">
    <property type="term" value="F:alcohol-forming long-chain fatty acyl-CoA reductase activity"/>
    <property type="evidence" value="ECO:0007669"/>
    <property type="project" value="UniProtKB-EC"/>
</dbReference>
<dbReference type="Gene3D" id="3.40.50.720">
    <property type="entry name" value="NAD(P)-binding Rossmann-like Domain"/>
    <property type="match status" value="1"/>
</dbReference>
<name>A0A9Q1QFL6_9CARY</name>
<dbReference type="GO" id="GO:0035336">
    <property type="term" value="P:long-chain fatty-acyl-CoA metabolic process"/>
    <property type="evidence" value="ECO:0007669"/>
    <property type="project" value="TreeGrafter"/>
</dbReference>
<dbReference type="OrthoDB" id="429813at2759"/>
<evidence type="ECO:0000259" key="5">
    <source>
        <dbReference type="Pfam" id="PF03015"/>
    </source>
</evidence>
<dbReference type="PANTHER" id="PTHR11011">
    <property type="entry name" value="MALE STERILITY PROTEIN 2-RELATED"/>
    <property type="match status" value="1"/>
</dbReference>
<dbReference type="GO" id="GO:0080019">
    <property type="term" value="F:alcohol-forming very long-chain fatty acyl-CoA reductase activity"/>
    <property type="evidence" value="ECO:0007669"/>
    <property type="project" value="InterPro"/>
</dbReference>
<keyword evidence="4" id="KW-0521">NADP</keyword>
<organism evidence="7 8">
    <name type="scientific">Carnegiea gigantea</name>
    <dbReference type="NCBI Taxonomy" id="171969"/>
    <lineage>
        <taxon>Eukaryota</taxon>
        <taxon>Viridiplantae</taxon>
        <taxon>Streptophyta</taxon>
        <taxon>Embryophyta</taxon>
        <taxon>Tracheophyta</taxon>
        <taxon>Spermatophyta</taxon>
        <taxon>Magnoliopsida</taxon>
        <taxon>eudicotyledons</taxon>
        <taxon>Gunneridae</taxon>
        <taxon>Pentapetalae</taxon>
        <taxon>Caryophyllales</taxon>
        <taxon>Cactineae</taxon>
        <taxon>Cactaceae</taxon>
        <taxon>Cactoideae</taxon>
        <taxon>Echinocereeae</taxon>
        <taxon>Carnegiea</taxon>
    </lineage>
</organism>
<reference evidence="7" key="1">
    <citation type="submission" date="2022-04" db="EMBL/GenBank/DDBJ databases">
        <title>Carnegiea gigantea Genome sequencing and assembly v2.</title>
        <authorList>
            <person name="Copetti D."/>
            <person name="Sanderson M.J."/>
            <person name="Burquez A."/>
            <person name="Wojciechowski M.F."/>
        </authorList>
    </citation>
    <scope>NUCLEOTIDE SEQUENCE</scope>
    <source>
        <strain evidence="7">SGP5-SGP5p</strain>
        <tissue evidence="7">Aerial part</tissue>
    </source>
</reference>
<dbReference type="EC" id="1.2.1.84" evidence="4"/>
<accession>A0A9Q1QFL6</accession>